<dbReference type="InterPro" id="IPR045090">
    <property type="entry name" value="Pept_M3A_M3B"/>
</dbReference>
<dbReference type="Pfam" id="PF08439">
    <property type="entry name" value="Peptidase_M3_N"/>
    <property type="match status" value="1"/>
</dbReference>
<dbReference type="Gene3D" id="1.20.140.70">
    <property type="entry name" value="Oligopeptidase f, N-terminal domain"/>
    <property type="match status" value="1"/>
</dbReference>
<dbReference type="Gene3D" id="1.10.1370.20">
    <property type="entry name" value="Oligoendopeptidase f, C-terminal domain"/>
    <property type="match status" value="1"/>
</dbReference>
<comment type="similarity">
    <text evidence="6">Belongs to the peptidase M3B family.</text>
</comment>
<evidence type="ECO:0000259" key="7">
    <source>
        <dbReference type="Pfam" id="PF01432"/>
    </source>
</evidence>
<keyword evidence="1 6" id="KW-0645">Protease</keyword>
<comment type="cofactor">
    <cofactor evidence="6">
        <name>Zn(2+)</name>
        <dbReference type="ChEBI" id="CHEBI:29105"/>
    </cofactor>
    <text evidence="6">Binds 1 zinc ion.</text>
</comment>
<name>A0ABX1L3J8_9LACO</name>
<evidence type="ECO:0000256" key="2">
    <source>
        <dbReference type="ARBA" id="ARBA00022723"/>
    </source>
</evidence>
<evidence type="ECO:0000256" key="5">
    <source>
        <dbReference type="ARBA" id="ARBA00023049"/>
    </source>
</evidence>
<evidence type="ECO:0000256" key="6">
    <source>
        <dbReference type="RuleBase" id="RU368091"/>
    </source>
</evidence>
<sequence length="606" mass="68344">MRKMKQIPERTAVPEALTWDLTPIYPDDAAFKQAVAAVKTQAKEVATHQNQLAESAADLYEVTAAIFALNRQLERVYVYASLKNDQDTSDANAQDLSGQAESLVATVASATSWYEPEVLALPQVVLQALIDAEPRLTEYQHFFDVLGEQRDHTLSPAEEKLLAGASDIFGASAKTYSVLSDADLKFPVVQDESGHDVRLSEGLYGVLLQSTQPQVREQAFKALYSVYQQFRHTFASTLASEVKTHNFNAQVRHYGSAREAAMSSNNVPAVVYDTLVKTVNHHLDALHDYVNLRKEILGLPELHMYDLYTPITGEPSLKYTYPEAQQEALKALRVLGPDYVANVQKMFDERAIDVVENQGKRTGAYSGGMYDTKPYILLNWQDSLESLFTLVHEMGHSMHSHYTRTNQPYQYGDYSIFVAEIASTTNENLLTDYLLKTQTDPQVRAYVLNHYLDGFKGTVYRQTQFAEFEDYIHQQAAAGETLTADFMSKFYGQLNQRYYGDGVISDPQIADEWTRIPHFYYDYYVYQYSTGFAAATTLAQRILSGDATKRDAYLNYLKAGSSALPIEVMQKAGVDMTKPDYLETAFKTFDDRLAEFSQLAHDLKKN</sequence>
<dbReference type="Gene3D" id="1.10.287.830">
    <property type="entry name" value="putative peptidase helix hairpin domain like"/>
    <property type="match status" value="1"/>
</dbReference>
<keyword evidence="4 6" id="KW-0862">Zinc</keyword>
<evidence type="ECO:0000256" key="1">
    <source>
        <dbReference type="ARBA" id="ARBA00022670"/>
    </source>
</evidence>
<reference evidence="9 10" key="1">
    <citation type="submission" date="2020-03" db="EMBL/GenBank/DDBJ databases">
        <authorList>
            <person name="Zhang Z."/>
            <person name="Guo Z."/>
            <person name="Hou Q."/>
            <person name="Shen X."/>
        </authorList>
    </citation>
    <scope>NUCLEOTIDE SEQUENCE [LARGE SCALE GENOMIC DNA]</scope>
    <source>
        <strain evidence="9 10">HBUAS51329</strain>
    </source>
</reference>
<keyword evidence="10" id="KW-1185">Reference proteome</keyword>
<keyword evidence="5 6" id="KW-0482">Metalloprotease</keyword>
<dbReference type="InterPro" id="IPR004438">
    <property type="entry name" value="Peptidase_M3B"/>
</dbReference>
<dbReference type="CDD" id="cd09608">
    <property type="entry name" value="M3B_PepF"/>
    <property type="match status" value="1"/>
</dbReference>
<dbReference type="Pfam" id="PF01432">
    <property type="entry name" value="Peptidase_M3"/>
    <property type="match status" value="1"/>
</dbReference>
<evidence type="ECO:0000313" key="10">
    <source>
        <dbReference type="Proteomes" id="UP000707477"/>
    </source>
</evidence>
<proteinExistence type="inferred from homology"/>
<dbReference type="EMBL" id="JAAVSD010000003">
    <property type="protein sequence ID" value="NLR28904.1"/>
    <property type="molecule type" value="Genomic_DNA"/>
</dbReference>
<comment type="function">
    <text evidence="6">Has oligopeptidase activity and degrades a variety of small bioactive peptides.</text>
</comment>
<evidence type="ECO:0000256" key="4">
    <source>
        <dbReference type="ARBA" id="ARBA00022833"/>
    </source>
</evidence>
<dbReference type="EC" id="3.4.24.-" evidence="6"/>
<protein>
    <recommendedName>
        <fullName evidence="6">Oligopeptidase F</fullName>
        <ecNumber evidence="6">3.4.24.-</ecNumber>
    </recommendedName>
</protein>
<keyword evidence="3 6" id="KW-0378">Hydrolase</keyword>
<comment type="caution">
    <text evidence="9">The sequence shown here is derived from an EMBL/GenBank/DDBJ whole genome shotgun (WGS) entry which is preliminary data.</text>
</comment>
<feature type="domain" description="Peptidase M3A/M3B catalytic" evidence="7">
    <location>
        <begin position="206"/>
        <end position="587"/>
    </location>
</feature>
<evidence type="ECO:0000259" key="8">
    <source>
        <dbReference type="Pfam" id="PF08439"/>
    </source>
</evidence>
<keyword evidence="2 6" id="KW-0479">Metal-binding</keyword>
<organism evidence="9 10">
    <name type="scientific">Levilactobacillus tujiorum</name>
    <dbReference type="NCBI Taxonomy" id="2912243"/>
    <lineage>
        <taxon>Bacteria</taxon>
        <taxon>Bacillati</taxon>
        <taxon>Bacillota</taxon>
        <taxon>Bacilli</taxon>
        <taxon>Lactobacillales</taxon>
        <taxon>Lactobacillaceae</taxon>
        <taxon>Levilactobacillus</taxon>
    </lineage>
</organism>
<gene>
    <name evidence="9" type="primary">pepF</name>
    <name evidence="9" type="ORF">HEQ44_01755</name>
</gene>
<evidence type="ECO:0000313" key="9">
    <source>
        <dbReference type="EMBL" id="NLR28904.1"/>
    </source>
</evidence>
<dbReference type="PANTHER" id="PTHR11804:SF84">
    <property type="entry name" value="SACCHAROLYSIN"/>
    <property type="match status" value="1"/>
</dbReference>
<dbReference type="InterPro" id="IPR013647">
    <property type="entry name" value="OligopepF_N_dom"/>
</dbReference>
<dbReference type="SUPFAM" id="SSF55486">
    <property type="entry name" value="Metalloproteases ('zincins'), catalytic domain"/>
    <property type="match status" value="1"/>
</dbReference>
<dbReference type="PANTHER" id="PTHR11804">
    <property type="entry name" value="PROTEASE M3 THIMET OLIGOPEPTIDASE-RELATED"/>
    <property type="match status" value="1"/>
</dbReference>
<evidence type="ECO:0000256" key="3">
    <source>
        <dbReference type="ARBA" id="ARBA00022801"/>
    </source>
</evidence>
<feature type="domain" description="Oligopeptidase F N-terminal" evidence="8">
    <location>
        <begin position="117"/>
        <end position="186"/>
    </location>
</feature>
<dbReference type="Proteomes" id="UP000707477">
    <property type="component" value="Unassembled WGS sequence"/>
</dbReference>
<dbReference type="InterPro" id="IPR001567">
    <property type="entry name" value="Pept_M3A_M3B_dom"/>
</dbReference>
<dbReference type="NCBIfam" id="TIGR00181">
    <property type="entry name" value="pepF"/>
    <property type="match status" value="1"/>
</dbReference>
<dbReference type="InterPro" id="IPR042088">
    <property type="entry name" value="OligoPept_F_C"/>
</dbReference>
<accession>A0ABX1L3J8</accession>